<dbReference type="AlphaFoldDB" id="A0AAD7IF49"/>
<proteinExistence type="predicted"/>
<organism evidence="1 2">
    <name type="scientific">Mycena metata</name>
    <dbReference type="NCBI Taxonomy" id="1033252"/>
    <lineage>
        <taxon>Eukaryota</taxon>
        <taxon>Fungi</taxon>
        <taxon>Dikarya</taxon>
        <taxon>Basidiomycota</taxon>
        <taxon>Agaricomycotina</taxon>
        <taxon>Agaricomycetes</taxon>
        <taxon>Agaricomycetidae</taxon>
        <taxon>Agaricales</taxon>
        <taxon>Marasmiineae</taxon>
        <taxon>Mycenaceae</taxon>
        <taxon>Mycena</taxon>
    </lineage>
</organism>
<feature type="non-terminal residue" evidence="1">
    <location>
        <position position="51"/>
    </location>
</feature>
<protein>
    <submittedName>
        <fullName evidence="1">Uncharacterized protein</fullName>
    </submittedName>
</protein>
<accession>A0AAD7IF49</accession>
<dbReference type="EMBL" id="JARKIB010000099">
    <property type="protein sequence ID" value="KAJ7741302.1"/>
    <property type="molecule type" value="Genomic_DNA"/>
</dbReference>
<comment type="caution">
    <text evidence="1">The sequence shown here is derived from an EMBL/GenBank/DDBJ whole genome shotgun (WGS) entry which is preliminary data.</text>
</comment>
<feature type="non-terminal residue" evidence="1">
    <location>
        <position position="1"/>
    </location>
</feature>
<sequence length="51" mass="5727">LEKHVREAARGKEKAWEGAGTACLHAWRIEQFPVLAWPKDTFYDGGSSIVL</sequence>
<evidence type="ECO:0000313" key="1">
    <source>
        <dbReference type="EMBL" id="KAJ7741302.1"/>
    </source>
</evidence>
<keyword evidence="2" id="KW-1185">Reference proteome</keyword>
<evidence type="ECO:0000313" key="2">
    <source>
        <dbReference type="Proteomes" id="UP001215598"/>
    </source>
</evidence>
<reference evidence="1" key="1">
    <citation type="submission" date="2023-03" db="EMBL/GenBank/DDBJ databases">
        <title>Massive genome expansion in bonnet fungi (Mycena s.s.) driven by repeated elements and novel gene families across ecological guilds.</title>
        <authorList>
            <consortium name="Lawrence Berkeley National Laboratory"/>
            <person name="Harder C.B."/>
            <person name="Miyauchi S."/>
            <person name="Viragh M."/>
            <person name="Kuo A."/>
            <person name="Thoen E."/>
            <person name="Andreopoulos B."/>
            <person name="Lu D."/>
            <person name="Skrede I."/>
            <person name="Drula E."/>
            <person name="Henrissat B."/>
            <person name="Morin E."/>
            <person name="Kohler A."/>
            <person name="Barry K."/>
            <person name="LaButti K."/>
            <person name="Morin E."/>
            <person name="Salamov A."/>
            <person name="Lipzen A."/>
            <person name="Mereny Z."/>
            <person name="Hegedus B."/>
            <person name="Baldrian P."/>
            <person name="Stursova M."/>
            <person name="Weitz H."/>
            <person name="Taylor A."/>
            <person name="Grigoriev I.V."/>
            <person name="Nagy L.G."/>
            <person name="Martin F."/>
            <person name="Kauserud H."/>
        </authorList>
    </citation>
    <scope>NUCLEOTIDE SEQUENCE</scope>
    <source>
        <strain evidence="1">CBHHK182m</strain>
    </source>
</reference>
<gene>
    <name evidence="1" type="ORF">B0H16DRAFT_1248432</name>
</gene>
<name>A0AAD7IF49_9AGAR</name>
<dbReference type="Proteomes" id="UP001215598">
    <property type="component" value="Unassembled WGS sequence"/>
</dbReference>